<keyword evidence="3" id="KW-1185">Reference proteome</keyword>
<accession>A0AAN9J041</accession>
<comment type="caution">
    <text evidence="2">The sequence shown here is derived from an EMBL/GenBank/DDBJ whole genome shotgun (WGS) entry which is preliminary data.</text>
</comment>
<evidence type="ECO:0000313" key="2">
    <source>
        <dbReference type="EMBL" id="KAK7289722.1"/>
    </source>
</evidence>
<proteinExistence type="predicted"/>
<feature type="region of interest" description="Disordered" evidence="1">
    <location>
        <begin position="59"/>
        <end position="122"/>
    </location>
</feature>
<protein>
    <submittedName>
        <fullName evidence="2">Uncharacterized protein</fullName>
    </submittedName>
</protein>
<dbReference type="AlphaFoldDB" id="A0AAN9J041"/>
<dbReference type="Proteomes" id="UP001372338">
    <property type="component" value="Unassembled WGS sequence"/>
</dbReference>
<name>A0AAN9J041_CROPI</name>
<dbReference type="EMBL" id="JAYWIO010000001">
    <property type="protein sequence ID" value="KAK7289722.1"/>
    <property type="molecule type" value="Genomic_DNA"/>
</dbReference>
<gene>
    <name evidence="2" type="ORF">RIF29_03587</name>
</gene>
<evidence type="ECO:0000256" key="1">
    <source>
        <dbReference type="SAM" id="MobiDB-lite"/>
    </source>
</evidence>
<evidence type="ECO:0000313" key="3">
    <source>
        <dbReference type="Proteomes" id="UP001372338"/>
    </source>
</evidence>
<reference evidence="2 3" key="1">
    <citation type="submission" date="2024-01" db="EMBL/GenBank/DDBJ databases">
        <title>The genomes of 5 underutilized Papilionoideae crops provide insights into root nodulation and disease resistanc.</title>
        <authorList>
            <person name="Yuan L."/>
        </authorList>
    </citation>
    <scope>NUCLEOTIDE SEQUENCE [LARGE SCALE GENOMIC DNA]</scope>
    <source>
        <strain evidence="2">ZHUSHIDOU_FW_LH</strain>
        <tissue evidence="2">Leaf</tissue>
    </source>
</reference>
<organism evidence="2 3">
    <name type="scientific">Crotalaria pallida</name>
    <name type="common">Smooth rattlebox</name>
    <name type="synonym">Crotalaria striata</name>
    <dbReference type="NCBI Taxonomy" id="3830"/>
    <lineage>
        <taxon>Eukaryota</taxon>
        <taxon>Viridiplantae</taxon>
        <taxon>Streptophyta</taxon>
        <taxon>Embryophyta</taxon>
        <taxon>Tracheophyta</taxon>
        <taxon>Spermatophyta</taxon>
        <taxon>Magnoliopsida</taxon>
        <taxon>eudicotyledons</taxon>
        <taxon>Gunneridae</taxon>
        <taxon>Pentapetalae</taxon>
        <taxon>rosids</taxon>
        <taxon>fabids</taxon>
        <taxon>Fabales</taxon>
        <taxon>Fabaceae</taxon>
        <taxon>Papilionoideae</taxon>
        <taxon>50 kb inversion clade</taxon>
        <taxon>genistoids sensu lato</taxon>
        <taxon>core genistoids</taxon>
        <taxon>Crotalarieae</taxon>
        <taxon>Crotalaria</taxon>
    </lineage>
</organism>
<sequence>MVLSKQFSCFHNAQVSPTKVDFSQLDDDDLEDIENLSPKQAELWMQKIDILRAKIKEKATSAGSKQVHHEEEEKDPGANPNIEESLLQKDLTSNPSIEIGQRKENEYTKQPSTKEAIVSGTIPLESARAEADQVLEAAIDKGKEIQLDSGKGNQQEVPNT</sequence>